<organism evidence="2 3">
    <name type="scientific">Paenibacillus chitinolyticus</name>
    <dbReference type="NCBI Taxonomy" id="79263"/>
    <lineage>
        <taxon>Bacteria</taxon>
        <taxon>Bacillati</taxon>
        <taxon>Bacillota</taxon>
        <taxon>Bacilli</taxon>
        <taxon>Bacillales</taxon>
        <taxon>Paenibacillaceae</taxon>
        <taxon>Paenibacillus</taxon>
    </lineage>
</organism>
<reference evidence="2 3" key="1">
    <citation type="submission" date="2018-01" db="EMBL/GenBank/DDBJ databases">
        <title>The whole genome sequencing and assembly of Paenibacillus chitinolyticus KCCM 41400 strain.</title>
        <authorList>
            <person name="Kim J.-Y."/>
            <person name="Park M.-K."/>
            <person name="Lee Y.-J."/>
            <person name="Yi H."/>
            <person name="Bahn Y.-S."/>
            <person name="Kim J.F."/>
            <person name="Lee D.-W."/>
        </authorList>
    </citation>
    <scope>NUCLEOTIDE SEQUENCE [LARGE SCALE GENOMIC DNA]</scope>
    <source>
        <strain evidence="2 3">KCCM 41400</strain>
    </source>
</reference>
<gene>
    <name evidence="1" type="ORF">M5X16_17810</name>
    <name evidence="2" type="ORF">PC41400_13355</name>
</gene>
<dbReference type="OrthoDB" id="2626279at2"/>
<reference evidence="1 4" key="2">
    <citation type="submission" date="2022-05" db="EMBL/GenBank/DDBJ databases">
        <title>Genome Sequencing of Bee-Associated Microbes.</title>
        <authorList>
            <person name="Dunlap C."/>
        </authorList>
    </citation>
    <scope>NUCLEOTIDE SEQUENCE [LARGE SCALE GENOMIC DNA]</scope>
    <source>
        <strain evidence="1 4">NRRL B-23120</strain>
    </source>
</reference>
<dbReference type="Proteomes" id="UP000288943">
    <property type="component" value="Chromosome"/>
</dbReference>
<protein>
    <submittedName>
        <fullName evidence="2">Uncharacterized protein</fullName>
    </submittedName>
</protein>
<dbReference type="EMBL" id="CP026520">
    <property type="protein sequence ID" value="QAV18609.1"/>
    <property type="molecule type" value="Genomic_DNA"/>
</dbReference>
<accession>A0A410WW01</accession>
<evidence type="ECO:0000313" key="2">
    <source>
        <dbReference type="EMBL" id="QAV18609.1"/>
    </source>
</evidence>
<dbReference type="KEGG" id="pchi:PC41400_13355"/>
<evidence type="ECO:0000313" key="3">
    <source>
        <dbReference type="Proteomes" id="UP000288943"/>
    </source>
</evidence>
<sequence length="65" mass="7587">MNNNFTADAERVLIVYLNNDIVVENVPGEVDVDSYLDEQDYDARQVELISMGEFNERLDQMLLQY</sequence>
<dbReference type="GeneID" id="95375800"/>
<evidence type="ECO:0000313" key="1">
    <source>
        <dbReference type="EMBL" id="MCY9597622.1"/>
    </source>
</evidence>
<dbReference type="AlphaFoldDB" id="A0A410WW01"/>
<keyword evidence="4" id="KW-1185">Reference proteome</keyword>
<dbReference type="Proteomes" id="UP001527202">
    <property type="component" value="Unassembled WGS sequence"/>
</dbReference>
<evidence type="ECO:0000313" key="4">
    <source>
        <dbReference type="Proteomes" id="UP001527202"/>
    </source>
</evidence>
<proteinExistence type="predicted"/>
<name>A0A410WW01_9BACL</name>
<dbReference type="EMBL" id="JAMDMJ010000023">
    <property type="protein sequence ID" value="MCY9597622.1"/>
    <property type="molecule type" value="Genomic_DNA"/>
</dbReference>
<dbReference type="RefSeq" id="WP_042228037.1">
    <property type="nucleotide sequence ID" value="NZ_CP026520.1"/>
</dbReference>